<evidence type="ECO:0000313" key="3">
    <source>
        <dbReference type="EMBL" id="CAE8590292.1"/>
    </source>
</evidence>
<organism evidence="3 4">
    <name type="scientific">Polarella glacialis</name>
    <name type="common">Dinoflagellate</name>
    <dbReference type="NCBI Taxonomy" id="89957"/>
    <lineage>
        <taxon>Eukaryota</taxon>
        <taxon>Sar</taxon>
        <taxon>Alveolata</taxon>
        <taxon>Dinophyceae</taxon>
        <taxon>Suessiales</taxon>
        <taxon>Suessiaceae</taxon>
        <taxon>Polarella</taxon>
    </lineage>
</organism>
<feature type="non-terminal residue" evidence="3">
    <location>
        <position position="242"/>
    </location>
</feature>
<dbReference type="PRINTS" id="PR00625">
    <property type="entry name" value="JDOMAIN"/>
</dbReference>
<dbReference type="Proteomes" id="UP000654075">
    <property type="component" value="Unassembled WGS sequence"/>
</dbReference>
<feature type="region of interest" description="Disordered" evidence="1">
    <location>
        <begin position="157"/>
        <end position="207"/>
    </location>
</feature>
<gene>
    <name evidence="3" type="ORF">PGLA1383_LOCUS9014</name>
</gene>
<protein>
    <recommendedName>
        <fullName evidence="2">J domain-containing protein</fullName>
    </recommendedName>
</protein>
<keyword evidence="4" id="KW-1185">Reference proteome</keyword>
<dbReference type="Pfam" id="PF00226">
    <property type="entry name" value="DnaJ"/>
    <property type="match status" value="1"/>
</dbReference>
<dbReference type="InterPro" id="IPR001623">
    <property type="entry name" value="DnaJ_domain"/>
</dbReference>
<proteinExistence type="predicted"/>
<comment type="caution">
    <text evidence="3">The sequence shown here is derived from an EMBL/GenBank/DDBJ whole genome shotgun (WGS) entry which is preliminary data.</text>
</comment>
<feature type="non-terminal residue" evidence="3">
    <location>
        <position position="1"/>
    </location>
</feature>
<dbReference type="EMBL" id="CAJNNV010004193">
    <property type="protein sequence ID" value="CAE8590292.1"/>
    <property type="molecule type" value="Genomic_DNA"/>
</dbReference>
<evidence type="ECO:0000259" key="2">
    <source>
        <dbReference type="PROSITE" id="PS50076"/>
    </source>
</evidence>
<sequence>GADGGDTATGPHAFPEGRPAACPTAAVQVDAAAESSGSVQGTRLTGWFRNVRARWKGSFQSAAAESSGSVQGLKASAATVEPSEAAKSSLRRVKEEVDRILAIPASRPFEVLGLKDFASGYAVRSAFRRLALLVHPDKNPGYEERCKEALVRASEAREVAEASSKPGSATAGAGAAAQSAPEAVPVNKAAPAPRDPGPGQEPELRETFDSAEDFVTYALQFVFDDWLRYVNLALPPDSGTRQ</sequence>
<accession>A0A813DVF6</accession>
<feature type="compositionally biased region" description="Low complexity" evidence="1">
    <location>
        <begin position="161"/>
        <end position="185"/>
    </location>
</feature>
<dbReference type="PROSITE" id="PS50076">
    <property type="entry name" value="DNAJ_2"/>
    <property type="match status" value="1"/>
</dbReference>
<dbReference type="SMART" id="SM00271">
    <property type="entry name" value="DnaJ"/>
    <property type="match status" value="1"/>
</dbReference>
<name>A0A813DVF6_POLGL</name>
<feature type="domain" description="J" evidence="2">
    <location>
        <begin position="107"/>
        <end position="165"/>
    </location>
</feature>
<reference evidence="3" key="1">
    <citation type="submission" date="2021-02" db="EMBL/GenBank/DDBJ databases">
        <authorList>
            <person name="Dougan E. K."/>
            <person name="Rhodes N."/>
            <person name="Thang M."/>
            <person name="Chan C."/>
        </authorList>
    </citation>
    <scope>NUCLEOTIDE SEQUENCE</scope>
</reference>
<dbReference type="InterPro" id="IPR036869">
    <property type="entry name" value="J_dom_sf"/>
</dbReference>
<dbReference type="AlphaFoldDB" id="A0A813DVF6"/>
<dbReference type="SUPFAM" id="SSF46565">
    <property type="entry name" value="Chaperone J-domain"/>
    <property type="match status" value="1"/>
</dbReference>
<dbReference type="CDD" id="cd06257">
    <property type="entry name" value="DnaJ"/>
    <property type="match status" value="1"/>
</dbReference>
<evidence type="ECO:0000313" key="4">
    <source>
        <dbReference type="Proteomes" id="UP000654075"/>
    </source>
</evidence>
<dbReference type="Gene3D" id="1.10.287.110">
    <property type="entry name" value="DnaJ domain"/>
    <property type="match status" value="1"/>
</dbReference>
<evidence type="ECO:0000256" key="1">
    <source>
        <dbReference type="SAM" id="MobiDB-lite"/>
    </source>
</evidence>